<feature type="transmembrane region" description="Helical" evidence="5">
    <location>
        <begin position="341"/>
        <end position="362"/>
    </location>
</feature>
<keyword evidence="3 5" id="KW-1133">Transmembrane helix</keyword>
<protein>
    <recommendedName>
        <fullName evidence="6">O-antigen ligase-related domain-containing protein</fullName>
    </recommendedName>
</protein>
<dbReference type="PANTHER" id="PTHR37422:SF13">
    <property type="entry name" value="LIPOPOLYSACCHARIDE BIOSYNTHESIS PROTEIN PA4999-RELATED"/>
    <property type="match status" value="1"/>
</dbReference>
<feature type="transmembrane region" description="Helical" evidence="5">
    <location>
        <begin position="44"/>
        <end position="66"/>
    </location>
</feature>
<dbReference type="PANTHER" id="PTHR37422">
    <property type="entry name" value="TEICHURONIC ACID BIOSYNTHESIS PROTEIN TUAE"/>
    <property type="match status" value="1"/>
</dbReference>
<dbReference type="InterPro" id="IPR051533">
    <property type="entry name" value="WaaL-like"/>
</dbReference>
<feature type="transmembrane region" description="Helical" evidence="5">
    <location>
        <begin position="196"/>
        <end position="215"/>
    </location>
</feature>
<evidence type="ECO:0000256" key="3">
    <source>
        <dbReference type="ARBA" id="ARBA00022989"/>
    </source>
</evidence>
<name>A0A1P8UAT6_9MICO</name>
<dbReference type="KEGG" id="maur:BOH66_13875"/>
<feature type="domain" description="O-antigen ligase-related" evidence="6">
    <location>
        <begin position="224"/>
        <end position="354"/>
    </location>
</feature>
<evidence type="ECO:0000256" key="5">
    <source>
        <dbReference type="SAM" id="Phobius"/>
    </source>
</evidence>
<keyword evidence="8" id="KW-1185">Reference proteome</keyword>
<dbReference type="AlphaFoldDB" id="A0A1P8UAT6"/>
<evidence type="ECO:0000259" key="6">
    <source>
        <dbReference type="Pfam" id="PF04932"/>
    </source>
</evidence>
<proteinExistence type="predicted"/>
<evidence type="ECO:0000256" key="2">
    <source>
        <dbReference type="ARBA" id="ARBA00022692"/>
    </source>
</evidence>
<feature type="transmembrane region" description="Helical" evidence="5">
    <location>
        <begin position="221"/>
        <end position="254"/>
    </location>
</feature>
<accession>A0A1P8UAT6</accession>
<dbReference type="Pfam" id="PF04932">
    <property type="entry name" value="Wzy_C"/>
    <property type="match status" value="1"/>
</dbReference>
<feature type="transmembrane region" description="Helical" evidence="5">
    <location>
        <begin position="391"/>
        <end position="410"/>
    </location>
</feature>
<dbReference type="InterPro" id="IPR007016">
    <property type="entry name" value="O-antigen_ligase-rel_domated"/>
</dbReference>
<evidence type="ECO:0000256" key="4">
    <source>
        <dbReference type="ARBA" id="ARBA00023136"/>
    </source>
</evidence>
<keyword evidence="4 5" id="KW-0472">Membrane</keyword>
<comment type="subcellular location">
    <subcellularLocation>
        <location evidence="1">Membrane</location>
        <topology evidence="1">Multi-pass membrane protein</topology>
    </subcellularLocation>
</comment>
<sequence>MGGHLTTQRPATTARLVAGIAVLCVLGAVSGALAVAAPDFALPVALVALLVAVAFIDLGLVPVLAVPATMIMNRVGPMSVSDFVLGGATLVALLMIRGKGAVTLQPLLWCGAAYIVLTAPQLILNSYAANVIEWVHEIVLVLGSMVVGFVVGREGRARLALSAYALIGVGIAVATMVSAVANGFGPVYLGMLHKNSIGGILLVAALIVFANPPWLGWKQHWAYAAFLLCGVGMLAAQSRQALIGTGIGVLIIGLRPRFHNGKRSRLIWFMLIPVAVFVITEVRDQLAADDQFNSSAQRLTWYEDSIKVWLMSPLFGVGHRWWVTGHTGYSGFQPPNAELEVLTTVGIIGLIGFFAMFGGAIWMLARMNPVYGTIGLAIVVARLAQTQFDLYWVAGQSSILWIVAGICYGVQARDAATGVTWRPHPVQTLFRRTDRVRT</sequence>
<feature type="transmembrane region" description="Helical" evidence="5">
    <location>
        <begin position="78"/>
        <end position="96"/>
    </location>
</feature>
<feature type="transmembrane region" description="Helical" evidence="5">
    <location>
        <begin position="369"/>
        <end position="385"/>
    </location>
</feature>
<organism evidence="7 8">
    <name type="scientific">Microbacterium aurum</name>
    <dbReference type="NCBI Taxonomy" id="36805"/>
    <lineage>
        <taxon>Bacteria</taxon>
        <taxon>Bacillati</taxon>
        <taxon>Actinomycetota</taxon>
        <taxon>Actinomycetes</taxon>
        <taxon>Micrococcales</taxon>
        <taxon>Microbacteriaceae</taxon>
        <taxon>Microbacterium</taxon>
    </lineage>
</organism>
<keyword evidence="2 5" id="KW-0812">Transmembrane</keyword>
<dbReference type="RefSeq" id="WP_076691591.1">
    <property type="nucleotide sequence ID" value="NZ_CP018762.1"/>
</dbReference>
<dbReference type="STRING" id="36805.BOH66_13875"/>
<feature type="transmembrane region" description="Helical" evidence="5">
    <location>
        <begin position="163"/>
        <end position="184"/>
    </location>
</feature>
<gene>
    <name evidence="7" type="ORF">BOH66_13875</name>
</gene>
<dbReference type="Proteomes" id="UP000187185">
    <property type="component" value="Chromosome"/>
</dbReference>
<evidence type="ECO:0000313" key="7">
    <source>
        <dbReference type="EMBL" id="APZ35213.1"/>
    </source>
</evidence>
<dbReference type="EMBL" id="CP018762">
    <property type="protein sequence ID" value="APZ35213.1"/>
    <property type="molecule type" value="Genomic_DNA"/>
</dbReference>
<feature type="transmembrane region" description="Helical" evidence="5">
    <location>
        <begin position="102"/>
        <end position="124"/>
    </location>
</feature>
<evidence type="ECO:0000256" key="1">
    <source>
        <dbReference type="ARBA" id="ARBA00004141"/>
    </source>
</evidence>
<reference evidence="7 8" key="1">
    <citation type="submission" date="2016-12" db="EMBL/GenBank/DDBJ databases">
        <title>Complete genome sequence of Microbacterium aurum KACC 15219.</title>
        <authorList>
            <person name="Jung Y."/>
            <person name="Shin J.-H."/>
            <person name="Lee Y.-J."/>
            <person name="Yi H."/>
            <person name="Bahn Y.-S."/>
            <person name="Kim J.F."/>
            <person name="Lee D.-W."/>
        </authorList>
    </citation>
    <scope>NUCLEOTIDE SEQUENCE [LARGE SCALE GENOMIC DNA]</scope>
    <source>
        <strain evidence="7 8">KACC 15219</strain>
    </source>
</reference>
<feature type="transmembrane region" description="Helical" evidence="5">
    <location>
        <begin position="266"/>
        <end position="283"/>
    </location>
</feature>
<feature type="transmembrane region" description="Helical" evidence="5">
    <location>
        <begin position="131"/>
        <end position="151"/>
    </location>
</feature>
<dbReference type="GO" id="GO:0016020">
    <property type="term" value="C:membrane"/>
    <property type="evidence" value="ECO:0007669"/>
    <property type="project" value="UniProtKB-SubCell"/>
</dbReference>
<evidence type="ECO:0000313" key="8">
    <source>
        <dbReference type="Proteomes" id="UP000187185"/>
    </source>
</evidence>